<name>A0A2G5UH57_9PELO</name>
<organism evidence="3 4">
    <name type="scientific">Caenorhabditis nigoni</name>
    <dbReference type="NCBI Taxonomy" id="1611254"/>
    <lineage>
        <taxon>Eukaryota</taxon>
        <taxon>Metazoa</taxon>
        <taxon>Ecdysozoa</taxon>
        <taxon>Nematoda</taxon>
        <taxon>Chromadorea</taxon>
        <taxon>Rhabditida</taxon>
        <taxon>Rhabditina</taxon>
        <taxon>Rhabditomorpha</taxon>
        <taxon>Rhabditoidea</taxon>
        <taxon>Rhabditidae</taxon>
        <taxon>Peloderinae</taxon>
        <taxon>Caenorhabditis</taxon>
    </lineage>
</organism>
<evidence type="ECO:0000313" key="3">
    <source>
        <dbReference type="EMBL" id="PIC38897.1"/>
    </source>
</evidence>
<feature type="chain" id="PRO_5013559421" evidence="2">
    <location>
        <begin position="17"/>
        <end position="200"/>
    </location>
</feature>
<keyword evidence="4" id="KW-1185">Reference proteome</keyword>
<feature type="region of interest" description="Disordered" evidence="1">
    <location>
        <begin position="171"/>
        <end position="200"/>
    </location>
</feature>
<feature type="compositionally biased region" description="Low complexity" evidence="1">
    <location>
        <begin position="89"/>
        <end position="126"/>
    </location>
</feature>
<accession>A0A2G5UH57</accession>
<reference evidence="4" key="1">
    <citation type="submission" date="2017-10" db="EMBL/GenBank/DDBJ databases">
        <title>Rapid genome shrinkage in a self-fertile nematode reveals novel sperm competition proteins.</title>
        <authorList>
            <person name="Yin D."/>
            <person name="Schwarz E.M."/>
            <person name="Thomas C.G."/>
            <person name="Felde R.L."/>
            <person name="Korf I.F."/>
            <person name="Cutter A.D."/>
            <person name="Schartner C.M."/>
            <person name="Ralston E.J."/>
            <person name="Meyer B.J."/>
            <person name="Haag E.S."/>
        </authorList>
    </citation>
    <scope>NUCLEOTIDE SEQUENCE [LARGE SCALE GENOMIC DNA]</scope>
    <source>
        <strain evidence="4">JU1422</strain>
    </source>
</reference>
<evidence type="ECO:0000256" key="1">
    <source>
        <dbReference type="SAM" id="MobiDB-lite"/>
    </source>
</evidence>
<dbReference type="EMBL" id="PDUG01000003">
    <property type="protein sequence ID" value="PIC38897.1"/>
    <property type="molecule type" value="Genomic_DNA"/>
</dbReference>
<protein>
    <submittedName>
        <fullName evidence="3">Uncharacterized protein</fullName>
    </submittedName>
</protein>
<dbReference type="Proteomes" id="UP000230233">
    <property type="component" value="Chromosome III"/>
</dbReference>
<keyword evidence="2" id="KW-0732">Signal</keyword>
<sequence length="200" mass="21279">MRLLIFLLATVSMANAMALILGVGQAKRSPQPQKGDWPARFPQHPAGFDYKCKNRQFGLVTIPPAAPAQQIQRDIVDVVTTTHVVTTKPTTTHAPTTTVKPTSASTLKPTVPTTTAKPADKPTGTTFWIRSPTPPNTPAPVVRGGAAYTLGPPQAHTVKILAPHAPDKALDPFAMSSDDDFEIKPVGTPKAPRKVVDPDA</sequence>
<dbReference type="AlphaFoldDB" id="A0A2G5UH57"/>
<evidence type="ECO:0000256" key="2">
    <source>
        <dbReference type="SAM" id="SignalP"/>
    </source>
</evidence>
<comment type="caution">
    <text evidence="3">The sequence shown here is derived from an EMBL/GenBank/DDBJ whole genome shotgun (WGS) entry which is preliminary data.</text>
</comment>
<feature type="region of interest" description="Disordered" evidence="1">
    <location>
        <begin position="89"/>
        <end position="135"/>
    </location>
</feature>
<gene>
    <name evidence="3" type="primary">Cnig_chr_III.g10761</name>
    <name evidence="3" type="ORF">B9Z55_010761</name>
</gene>
<proteinExistence type="predicted"/>
<feature type="signal peptide" evidence="2">
    <location>
        <begin position="1"/>
        <end position="16"/>
    </location>
</feature>
<evidence type="ECO:0000313" key="4">
    <source>
        <dbReference type="Proteomes" id="UP000230233"/>
    </source>
</evidence>
<dbReference type="OrthoDB" id="5831500at2759"/>
<dbReference type="STRING" id="1611254.A0A2G5UH57"/>